<organism evidence="1 2">
    <name type="scientific">Bacillus atrophaeus (strain 1942)</name>
    <dbReference type="NCBI Taxonomy" id="720555"/>
    <lineage>
        <taxon>Bacteria</taxon>
        <taxon>Bacillati</taxon>
        <taxon>Bacillota</taxon>
        <taxon>Bacilli</taxon>
        <taxon>Bacillales</taxon>
        <taxon>Bacillaceae</taxon>
        <taxon>Bacillus</taxon>
    </lineage>
</organism>
<accession>A0ABN3Z8V0</accession>
<proteinExistence type="predicted"/>
<protein>
    <submittedName>
        <fullName evidence="1">Uncharacterized protein</fullName>
    </submittedName>
</protein>
<dbReference type="Proteomes" id="UP000006867">
    <property type="component" value="Chromosome"/>
</dbReference>
<keyword evidence="2" id="KW-1185">Reference proteome</keyword>
<gene>
    <name evidence="1" type="ordered locus">BATR1942_06810</name>
</gene>
<evidence type="ECO:0000313" key="1">
    <source>
        <dbReference type="EMBL" id="ADP32314.1"/>
    </source>
</evidence>
<dbReference type="EMBL" id="CP002207">
    <property type="protein sequence ID" value="ADP32314.1"/>
    <property type="molecule type" value="Genomic_DNA"/>
</dbReference>
<name>A0ABN3Z8V0_BACA1</name>
<evidence type="ECO:0000313" key="2">
    <source>
        <dbReference type="Proteomes" id="UP000006867"/>
    </source>
</evidence>
<reference evidence="1 2" key="1">
    <citation type="journal article" date="2011" name="Front. Microbiol.">
        <title>Genomic signatures of strain selection and enhancement in Bacillus atrophaeus var. globigii, a historical biowarfare simulant.</title>
        <authorList>
            <person name="Gibbons H.S."/>
            <person name="Broomall S.M."/>
            <person name="McNew L.A."/>
            <person name="Daligault H."/>
            <person name="Chapman C."/>
            <person name="Bruce D."/>
            <person name="Karavis M."/>
            <person name="Krepps M."/>
            <person name="McGregor P.A."/>
            <person name="Hong C."/>
            <person name="Park K.H."/>
            <person name="Akmal A."/>
            <person name="Feldman A."/>
            <person name="Lin J.S."/>
            <person name="Chang W.E."/>
            <person name="Higgs B.W."/>
            <person name="Demirev P."/>
            <person name="Lindquist J."/>
            <person name="Liem A."/>
            <person name="Fochler E."/>
            <person name="Read T.D."/>
            <person name="Tapia R."/>
            <person name="Johnson S."/>
            <person name="Bishop-Lilly K.A."/>
            <person name="Detter C."/>
            <person name="Han C."/>
            <person name="Sozhamannan S."/>
            <person name="Rosenzweig C.N."/>
            <person name="Skowronski E.W."/>
        </authorList>
    </citation>
    <scope>NUCLEOTIDE SEQUENCE [LARGE SCALE GENOMIC DNA]</scope>
    <source>
        <strain evidence="1 2">1942</strain>
    </source>
</reference>
<sequence>MQQAAIQLKEIEVLIGGSRINIDNKRVPILDKKVSF</sequence>